<dbReference type="EnsemblMetazoa" id="GPAI023377-RA">
    <property type="protein sequence ID" value="GPAI023377-PA"/>
    <property type="gene ID" value="GPAI023377"/>
</dbReference>
<feature type="region of interest" description="Disordered" evidence="1">
    <location>
        <begin position="340"/>
        <end position="380"/>
    </location>
</feature>
<proteinExistence type="predicted"/>
<evidence type="ECO:0000256" key="1">
    <source>
        <dbReference type="SAM" id="MobiDB-lite"/>
    </source>
</evidence>
<accession>A0A1A9ZS88</accession>
<dbReference type="Proteomes" id="UP000092445">
    <property type="component" value="Unassembled WGS sequence"/>
</dbReference>
<name>A0A1A9ZS88_GLOPL</name>
<dbReference type="AlphaFoldDB" id="A0A1A9ZS88"/>
<dbReference type="STRING" id="7398.A0A1A9ZS88"/>
<feature type="region of interest" description="Disordered" evidence="1">
    <location>
        <begin position="293"/>
        <end position="315"/>
    </location>
</feature>
<protein>
    <submittedName>
        <fullName evidence="2">Uncharacterized protein</fullName>
    </submittedName>
</protein>
<organism evidence="2 3">
    <name type="scientific">Glossina pallidipes</name>
    <name type="common">Tsetse fly</name>
    <dbReference type="NCBI Taxonomy" id="7398"/>
    <lineage>
        <taxon>Eukaryota</taxon>
        <taxon>Metazoa</taxon>
        <taxon>Ecdysozoa</taxon>
        <taxon>Arthropoda</taxon>
        <taxon>Hexapoda</taxon>
        <taxon>Insecta</taxon>
        <taxon>Pterygota</taxon>
        <taxon>Neoptera</taxon>
        <taxon>Endopterygota</taxon>
        <taxon>Diptera</taxon>
        <taxon>Brachycera</taxon>
        <taxon>Muscomorpha</taxon>
        <taxon>Hippoboscoidea</taxon>
        <taxon>Glossinidae</taxon>
        <taxon>Glossina</taxon>
    </lineage>
</organism>
<reference evidence="3" key="1">
    <citation type="submission" date="2014-03" db="EMBL/GenBank/DDBJ databases">
        <authorList>
            <person name="Aksoy S."/>
            <person name="Warren W."/>
            <person name="Wilson R.K."/>
        </authorList>
    </citation>
    <scope>NUCLEOTIDE SEQUENCE [LARGE SCALE GENOMIC DNA]</scope>
    <source>
        <strain evidence="3">IAEA</strain>
    </source>
</reference>
<evidence type="ECO:0000313" key="3">
    <source>
        <dbReference type="Proteomes" id="UP000092445"/>
    </source>
</evidence>
<dbReference type="VEuPathDB" id="VectorBase:GPAI023377"/>
<feature type="compositionally biased region" description="Basic and acidic residues" evidence="1">
    <location>
        <begin position="362"/>
        <end position="371"/>
    </location>
</feature>
<keyword evidence="3" id="KW-1185">Reference proteome</keyword>
<evidence type="ECO:0000313" key="2">
    <source>
        <dbReference type="EnsemblMetazoa" id="GPAI023377-PA"/>
    </source>
</evidence>
<reference evidence="2" key="2">
    <citation type="submission" date="2020-05" db="UniProtKB">
        <authorList>
            <consortium name="EnsemblMetazoa"/>
        </authorList>
    </citation>
    <scope>IDENTIFICATION</scope>
    <source>
        <strain evidence="2">IAEA</strain>
    </source>
</reference>
<sequence length="380" mass="44346">MAVNFHKIPSDLVIPEPPKYAHTVLDEIQARSALIDERQIKCKDIGPLYEKPKKRPQRYSYKYYCVCPRYNPQYLCQHSGNIIIDRDVLTQEEHLVYLSTPKANFAAPRKMPRYYEKKAIVPNCTARINKLAAPDQARVKETLSKFQHLLKKRHLNSLEQHLKKKPDVEYTDINTALAWLEEERRLTLVAKRLNKQRCKKLSRKIANKQRSQIKKIICVLFEEMKDFLLNDQFIMDERSTLVAVILETIREFTDKEFYTTSNLREYQKILAFNLAVWINKFISNLNIHVAQAPASPQRDQQFADSRRQQYSDKPSQALQNFLPVGDYISYSSASDEFMDDENEEFYSVKNPPTMPSEDVEGETEKTLKTEGAEQAEAEAE</sequence>